<dbReference type="SMART" id="SM00320">
    <property type="entry name" value="WD40"/>
    <property type="match status" value="3"/>
</dbReference>
<evidence type="ECO:0000256" key="2">
    <source>
        <dbReference type="ARBA" id="ARBA00022574"/>
    </source>
</evidence>
<comment type="similarity">
    <text evidence="5">Belongs to the DPH7 family.</text>
</comment>
<gene>
    <name evidence="8" type="ORF">OnM2_062054</name>
</gene>
<protein>
    <recommendedName>
        <fullName evidence="6">methylated diphthine methylhydrolase</fullName>
        <ecNumber evidence="6">3.1.1.97</ecNumber>
    </recommendedName>
</protein>
<dbReference type="Proteomes" id="UP000286134">
    <property type="component" value="Unassembled WGS sequence"/>
</dbReference>
<dbReference type="InterPro" id="IPR052415">
    <property type="entry name" value="Diphthine_MTase"/>
</dbReference>
<dbReference type="OrthoDB" id="1930760at2759"/>
<keyword evidence="3" id="KW-0677">Repeat</keyword>
<reference evidence="8 9" key="1">
    <citation type="journal article" date="2018" name="BMC Genomics">
        <title>Comparative genome analyses reveal sequence features reflecting distinct modes of host-adaptation between dicot and monocot powdery mildew.</title>
        <authorList>
            <person name="Wu Y."/>
            <person name="Ma X."/>
            <person name="Pan Z."/>
            <person name="Kale S.D."/>
            <person name="Song Y."/>
            <person name="King H."/>
            <person name="Zhang Q."/>
            <person name="Presley C."/>
            <person name="Deng X."/>
            <person name="Wei C.I."/>
            <person name="Xiao S."/>
        </authorList>
    </citation>
    <scope>NUCLEOTIDE SEQUENCE [LARGE SCALE GENOMIC DNA]</scope>
    <source>
        <strain evidence="8">UMSG2</strain>
    </source>
</reference>
<dbReference type="GO" id="GO:0017183">
    <property type="term" value="P:protein histidyl modification to diphthamide"/>
    <property type="evidence" value="ECO:0007669"/>
    <property type="project" value="TreeGrafter"/>
</dbReference>
<evidence type="ECO:0000256" key="3">
    <source>
        <dbReference type="ARBA" id="ARBA00022737"/>
    </source>
</evidence>
<evidence type="ECO:0000313" key="9">
    <source>
        <dbReference type="Proteomes" id="UP000286134"/>
    </source>
</evidence>
<evidence type="ECO:0000256" key="7">
    <source>
        <dbReference type="ARBA" id="ARBA00047551"/>
    </source>
</evidence>
<name>A0A420HP30_9PEZI</name>
<organism evidence="8 9">
    <name type="scientific">Erysiphe neolycopersici</name>
    <dbReference type="NCBI Taxonomy" id="212602"/>
    <lineage>
        <taxon>Eukaryota</taxon>
        <taxon>Fungi</taxon>
        <taxon>Dikarya</taxon>
        <taxon>Ascomycota</taxon>
        <taxon>Pezizomycotina</taxon>
        <taxon>Leotiomycetes</taxon>
        <taxon>Erysiphales</taxon>
        <taxon>Erysiphaceae</taxon>
        <taxon>Erysiphe</taxon>
    </lineage>
</organism>
<comment type="caution">
    <text evidence="8">The sequence shown here is derived from an EMBL/GenBank/DDBJ whole genome shotgun (WGS) entry which is preliminary data.</text>
</comment>
<dbReference type="AlphaFoldDB" id="A0A420HP30"/>
<dbReference type="EC" id="3.1.1.97" evidence="6"/>
<proteinExistence type="inferred from homology"/>
<keyword evidence="9" id="KW-1185">Reference proteome</keyword>
<dbReference type="PANTHER" id="PTHR46042:SF1">
    <property type="entry name" value="DIPHTHINE METHYLTRANSFERASE"/>
    <property type="match status" value="1"/>
</dbReference>
<dbReference type="InterPro" id="IPR001680">
    <property type="entry name" value="WD40_rpt"/>
</dbReference>
<evidence type="ECO:0000256" key="6">
    <source>
        <dbReference type="ARBA" id="ARBA00039131"/>
    </source>
</evidence>
<dbReference type="Gene3D" id="2.130.10.10">
    <property type="entry name" value="YVTN repeat-like/Quinoprotein amine dehydrogenase"/>
    <property type="match status" value="1"/>
</dbReference>
<dbReference type="GO" id="GO:0005737">
    <property type="term" value="C:cytoplasm"/>
    <property type="evidence" value="ECO:0007669"/>
    <property type="project" value="TreeGrafter"/>
</dbReference>
<keyword evidence="8" id="KW-0489">Methyltransferase</keyword>
<comment type="pathway">
    <text evidence="1">Protein modification; peptidyl-diphthamide biosynthesis.</text>
</comment>
<dbReference type="EMBL" id="MCFK01006232">
    <property type="protein sequence ID" value="RKF59175.1"/>
    <property type="molecule type" value="Genomic_DNA"/>
</dbReference>
<keyword evidence="8" id="KW-0808">Transferase</keyword>
<sequence length="452" mass="50840">MTDCRERLIISYSRNFRTSDNENMDRSSKVTILMTEILELPPSCLEFVPVRLEEGVEYFVVGTYHLHNDETELEIEYENREDASNNAQEPLKQSREGSLILFSLCGRKLTLIDTIPYPSAVLDLHFYNDTLAVASSTGTISIYQLIKNSQSLNLQHVTTHKVAQKDTLVLSLTWYPHDKTLKSCQPSVLFYTLSNGEVLAAYISADFKSFTILNSGAPLIKHDDNAWICTVASNVLFSGGDDSKLNRLHFDIQETHDSGKDQILIERSKKNSDDNHFGQACFKGHNAGVTAIIILPLPSTVKGDTFILTGSYDDHVRVFASSTEPLSRIPGVHKLAELLVGGGVWRLKLIEAYPTKPVTDEKEWEYIVLASCMFVGARILKIKGSYHGSWSIQLGAKMTAHQSMCYSCDVQPQRSSSQKFKEDSWSGKPSKTWTIVSSSFYDRLLVIWEYKP</sequence>
<keyword evidence="4" id="KW-0378">Hydrolase</keyword>
<evidence type="ECO:0000256" key="4">
    <source>
        <dbReference type="ARBA" id="ARBA00022801"/>
    </source>
</evidence>
<dbReference type="SUPFAM" id="SSF50978">
    <property type="entry name" value="WD40 repeat-like"/>
    <property type="match status" value="1"/>
</dbReference>
<dbReference type="GO" id="GO:0032259">
    <property type="term" value="P:methylation"/>
    <property type="evidence" value="ECO:0007669"/>
    <property type="project" value="UniProtKB-KW"/>
</dbReference>
<evidence type="ECO:0000256" key="5">
    <source>
        <dbReference type="ARBA" id="ARBA00038092"/>
    </source>
</evidence>
<keyword evidence="2" id="KW-0853">WD repeat</keyword>
<accession>A0A420HP30</accession>
<evidence type="ECO:0000256" key="1">
    <source>
        <dbReference type="ARBA" id="ARBA00005156"/>
    </source>
</evidence>
<dbReference type="InterPro" id="IPR036322">
    <property type="entry name" value="WD40_repeat_dom_sf"/>
</dbReference>
<dbReference type="InterPro" id="IPR015943">
    <property type="entry name" value="WD40/YVTN_repeat-like_dom_sf"/>
</dbReference>
<dbReference type="GO" id="GO:0008168">
    <property type="term" value="F:methyltransferase activity"/>
    <property type="evidence" value="ECO:0007669"/>
    <property type="project" value="UniProtKB-KW"/>
</dbReference>
<evidence type="ECO:0000313" key="8">
    <source>
        <dbReference type="EMBL" id="RKF59175.1"/>
    </source>
</evidence>
<comment type="catalytic activity">
    <reaction evidence="7">
        <text>diphthine methyl ester-[translation elongation factor 2] + H2O = diphthine-[translation elongation factor 2] + methanol + H(+)</text>
        <dbReference type="Rhea" id="RHEA:42656"/>
        <dbReference type="Rhea" id="RHEA-COMP:10172"/>
        <dbReference type="Rhea" id="RHEA-COMP:10173"/>
        <dbReference type="ChEBI" id="CHEBI:15377"/>
        <dbReference type="ChEBI" id="CHEBI:15378"/>
        <dbReference type="ChEBI" id="CHEBI:17790"/>
        <dbReference type="ChEBI" id="CHEBI:79005"/>
        <dbReference type="ChEBI" id="CHEBI:82696"/>
        <dbReference type="EC" id="3.1.1.97"/>
    </reaction>
</comment>
<dbReference type="GO" id="GO:0061685">
    <property type="term" value="F:diphthine methylesterase activity"/>
    <property type="evidence" value="ECO:0007669"/>
    <property type="project" value="UniProtKB-EC"/>
</dbReference>
<dbReference type="PANTHER" id="PTHR46042">
    <property type="entry name" value="DIPHTHINE METHYLTRANSFERASE"/>
    <property type="match status" value="1"/>
</dbReference>
<dbReference type="STRING" id="212602.A0A420HP30"/>